<proteinExistence type="predicted"/>
<name>A0A1I1YNI4_9BURK</name>
<gene>
    <name evidence="1" type="ORF">SAMN04489710_11918</name>
</gene>
<dbReference type="EMBL" id="FOMQ01000019">
    <property type="protein sequence ID" value="SFE21081.1"/>
    <property type="molecule type" value="Genomic_DNA"/>
</dbReference>
<organism evidence="1 2">
    <name type="scientific">Paracidovorax konjaci</name>
    <dbReference type="NCBI Taxonomy" id="32040"/>
    <lineage>
        <taxon>Bacteria</taxon>
        <taxon>Pseudomonadati</taxon>
        <taxon>Pseudomonadota</taxon>
        <taxon>Betaproteobacteria</taxon>
        <taxon>Burkholderiales</taxon>
        <taxon>Comamonadaceae</taxon>
        <taxon>Paracidovorax</taxon>
    </lineage>
</organism>
<dbReference type="STRING" id="32040.SAMN04489710_11918"/>
<dbReference type="RefSeq" id="WP_092956849.1">
    <property type="nucleotide sequence ID" value="NZ_FOMQ01000019.1"/>
</dbReference>
<accession>A0A1I1YNI4</accession>
<dbReference type="AlphaFoldDB" id="A0A1I1YNI4"/>
<protein>
    <submittedName>
        <fullName evidence="1">Uncharacterized protein</fullName>
    </submittedName>
</protein>
<sequence>MLDASFHQGASLLGLMPESQLRMVAILAQPDAAYGLETLFQVCSALQRMGYPVAVLDGTARETDAAPGLAHLLAAPSWQHGAPLDTGAAAAASLAVLPAAYGLRRLARQSVDAFAAQQTLQPFFRAYSVLAVYAPAETLAPLVRETSTVPLLIAEGGDHAVQSYRQLKHMAMHAGVPCTVASVVPTDRPASFARAHAVLAALQRCAERHLGSELHTTTLRANHPQDLQRLALQLLENAGTIGAAQVPAAPPFIAPQHTPQFARSH</sequence>
<keyword evidence="2" id="KW-1185">Reference proteome</keyword>
<dbReference type="OrthoDB" id="8912320at2"/>
<dbReference type="Proteomes" id="UP000199517">
    <property type="component" value="Unassembled WGS sequence"/>
</dbReference>
<evidence type="ECO:0000313" key="2">
    <source>
        <dbReference type="Proteomes" id="UP000199517"/>
    </source>
</evidence>
<evidence type="ECO:0000313" key="1">
    <source>
        <dbReference type="EMBL" id="SFE21081.1"/>
    </source>
</evidence>
<reference evidence="2" key="1">
    <citation type="submission" date="2016-10" db="EMBL/GenBank/DDBJ databases">
        <authorList>
            <person name="Varghese N."/>
            <person name="Submissions S."/>
        </authorList>
    </citation>
    <scope>NUCLEOTIDE SEQUENCE [LARGE SCALE GENOMIC DNA]</scope>
    <source>
        <strain evidence="2">DSM 7481</strain>
    </source>
</reference>